<reference evidence="1" key="1">
    <citation type="submission" date="2023-05" db="EMBL/GenBank/DDBJ databases">
        <authorList>
            <person name="Stuckert A."/>
        </authorList>
    </citation>
    <scope>NUCLEOTIDE SEQUENCE</scope>
</reference>
<sequence>AHISREIRLYCIAVSLYTRSSSLPICMQLHCVLADCMQIVKGNRRRSVCV</sequence>
<comment type="caution">
    <text evidence="1">The sequence shown here is derived from an EMBL/GenBank/DDBJ whole genome shotgun (WGS) entry which is preliminary data.</text>
</comment>
<feature type="non-terminal residue" evidence="1">
    <location>
        <position position="1"/>
    </location>
</feature>
<protein>
    <submittedName>
        <fullName evidence="1">Uncharacterized protein</fullName>
    </submittedName>
</protein>
<dbReference type="EMBL" id="CATNWA010017069">
    <property type="protein sequence ID" value="CAI9597737.1"/>
    <property type="molecule type" value="Genomic_DNA"/>
</dbReference>
<gene>
    <name evidence="1" type="ORF">SPARVUS_LOCUS12295812</name>
</gene>
<evidence type="ECO:0000313" key="1">
    <source>
        <dbReference type="EMBL" id="CAI9597737.1"/>
    </source>
</evidence>
<accession>A0ABN9FLI7</accession>
<keyword evidence="2" id="KW-1185">Reference proteome</keyword>
<evidence type="ECO:0000313" key="2">
    <source>
        <dbReference type="Proteomes" id="UP001162483"/>
    </source>
</evidence>
<name>A0ABN9FLI7_9NEOB</name>
<dbReference type="Proteomes" id="UP001162483">
    <property type="component" value="Unassembled WGS sequence"/>
</dbReference>
<organism evidence="1 2">
    <name type="scientific">Staurois parvus</name>
    <dbReference type="NCBI Taxonomy" id="386267"/>
    <lineage>
        <taxon>Eukaryota</taxon>
        <taxon>Metazoa</taxon>
        <taxon>Chordata</taxon>
        <taxon>Craniata</taxon>
        <taxon>Vertebrata</taxon>
        <taxon>Euteleostomi</taxon>
        <taxon>Amphibia</taxon>
        <taxon>Batrachia</taxon>
        <taxon>Anura</taxon>
        <taxon>Neobatrachia</taxon>
        <taxon>Ranoidea</taxon>
        <taxon>Ranidae</taxon>
        <taxon>Staurois</taxon>
    </lineage>
</organism>
<proteinExistence type="predicted"/>